<dbReference type="PANTHER" id="PTHR34009">
    <property type="entry name" value="PROTEIN STAR"/>
    <property type="match status" value="1"/>
</dbReference>
<dbReference type="PANTHER" id="PTHR34009:SF2">
    <property type="entry name" value="PROTEIN STAR"/>
    <property type="match status" value="1"/>
</dbReference>
<dbReference type="AlphaFoldDB" id="A0AAD9IUM4"/>
<comment type="caution">
    <text evidence="3">The sequence shown here is derived from an EMBL/GenBank/DDBJ whole genome shotgun (WGS) entry which is preliminary data.</text>
</comment>
<dbReference type="InterPro" id="IPR053202">
    <property type="entry name" value="EGF_Rcpt_Signaling_Reg"/>
</dbReference>
<reference evidence="3" key="1">
    <citation type="journal article" date="2023" name="Mol. Biol. Evol.">
        <title>Third-Generation Sequencing Reveals the Adaptive Role of the Epigenome in Three Deep-Sea Polychaetes.</title>
        <authorList>
            <person name="Perez M."/>
            <person name="Aroh O."/>
            <person name="Sun Y."/>
            <person name="Lan Y."/>
            <person name="Juniper S.K."/>
            <person name="Young C.R."/>
            <person name="Angers B."/>
            <person name="Qian P.Y."/>
        </authorList>
    </citation>
    <scope>NUCLEOTIDE SEQUENCE</scope>
    <source>
        <strain evidence="3">P08H-3</strain>
    </source>
</reference>
<name>A0AAD9IUM4_9ANNE</name>
<evidence type="ECO:0000256" key="1">
    <source>
        <dbReference type="SAM" id="MobiDB-lite"/>
    </source>
</evidence>
<evidence type="ECO:0000313" key="3">
    <source>
        <dbReference type="EMBL" id="KAK2141271.1"/>
    </source>
</evidence>
<dbReference type="GO" id="GO:0006888">
    <property type="term" value="P:endoplasmic reticulum to Golgi vesicle-mediated transport"/>
    <property type="evidence" value="ECO:0007669"/>
    <property type="project" value="TreeGrafter"/>
</dbReference>
<feature type="domain" description="Methyltransferase FkbM" evidence="2">
    <location>
        <begin position="101"/>
        <end position="269"/>
    </location>
</feature>
<dbReference type="Pfam" id="PF05050">
    <property type="entry name" value="Methyltransf_21"/>
    <property type="match status" value="1"/>
</dbReference>
<dbReference type="InterPro" id="IPR029063">
    <property type="entry name" value="SAM-dependent_MTases_sf"/>
</dbReference>
<keyword evidence="4" id="KW-1185">Reference proteome</keyword>
<accession>A0AAD9IUM4</accession>
<sequence length="285" mass="32823">MKPPSSHHVTSLPHPTGRHRHDSSERWKSPVLPDRIQNLDQRDPELIDHIRNYWIIPPQPGRINLNPATYKKNKRYDFSEQGQVQAVLEMLDDRRDGFFVECGAADGQRNSNSLYLELFMNWTGLLIEPDPNFFAELLSKNRHAYSINTCLSPTSKPLVANFTTAGISGGISDLIPNGQRKRYNMDQRTPIKVQCFPLYSILEALRVSHVDYFSLDIEGAEVDVLETFPHANVTFDVISVEKRLIDDELGTAKKEKRIIDLLSPYGYKLIKRLKFDIMLQRRSFQ</sequence>
<protein>
    <recommendedName>
        <fullName evidence="2">Methyltransferase FkbM domain-containing protein</fullName>
    </recommendedName>
</protein>
<organism evidence="3 4">
    <name type="scientific">Paralvinella palmiformis</name>
    <dbReference type="NCBI Taxonomy" id="53620"/>
    <lineage>
        <taxon>Eukaryota</taxon>
        <taxon>Metazoa</taxon>
        <taxon>Spiralia</taxon>
        <taxon>Lophotrochozoa</taxon>
        <taxon>Annelida</taxon>
        <taxon>Polychaeta</taxon>
        <taxon>Sedentaria</taxon>
        <taxon>Canalipalpata</taxon>
        <taxon>Terebellida</taxon>
        <taxon>Terebelliformia</taxon>
        <taxon>Alvinellidae</taxon>
        <taxon>Paralvinella</taxon>
    </lineage>
</organism>
<dbReference type="Proteomes" id="UP001208570">
    <property type="component" value="Unassembled WGS sequence"/>
</dbReference>
<proteinExistence type="predicted"/>
<dbReference type="GO" id="GO:0005886">
    <property type="term" value="C:plasma membrane"/>
    <property type="evidence" value="ECO:0007669"/>
    <property type="project" value="TreeGrafter"/>
</dbReference>
<gene>
    <name evidence="3" type="ORF">LSH36_1131g00011</name>
</gene>
<dbReference type="Gene3D" id="3.40.50.150">
    <property type="entry name" value="Vaccinia Virus protein VP39"/>
    <property type="match status" value="1"/>
</dbReference>
<dbReference type="SUPFAM" id="SSF53335">
    <property type="entry name" value="S-adenosyl-L-methionine-dependent methyltransferases"/>
    <property type="match status" value="1"/>
</dbReference>
<dbReference type="GO" id="GO:0031902">
    <property type="term" value="C:late endosome membrane"/>
    <property type="evidence" value="ECO:0007669"/>
    <property type="project" value="TreeGrafter"/>
</dbReference>
<evidence type="ECO:0000313" key="4">
    <source>
        <dbReference type="Proteomes" id="UP001208570"/>
    </source>
</evidence>
<dbReference type="EMBL" id="JAODUP010001131">
    <property type="protein sequence ID" value="KAK2141271.1"/>
    <property type="molecule type" value="Genomic_DNA"/>
</dbReference>
<dbReference type="InterPro" id="IPR006342">
    <property type="entry name" value="FkbM_mtfrase"/>
</dbReference>
<dbReference type="GO" id="GO:0016197">
    <property type="term" value="P:endosomal transport"/>
    <property type="evidence" value="ECO:0007669"/>
    <property type="project" value="TreeGrafter"/>
</dbReference>
<dbReference type="GO" id="GO:0005794">
    <property type="term" value="C:Golgi apparatus"/>
    <property type="evidence" value="ECO:0007669"/>
    <property type="project" value="TreeGrafter"/>
</dbReference>
<dbReference type="GO" id="GO:0005789">
    <property type="term" value="C:endoplasmic reticulum membrane"/>
    <property type="evidence" value="ECO:0007669"/>
    <property type="project" value="TreeGrafter"/>
</dbReference>
<evidence type="ECO:0000259" key="2">
    <source>
        <dbReference type="Pfam" id="PF05050"/>
    </source>
</evidence>
<feature type="region of interest" description="Disordered" evidence="1">
    <location>
        <begin position="1"/>
        <end position="33"/>
    </location>
</feature>